<accession>A0A645IGY3</accession>
<protein>
    <submittedName>
        <fullName evidence="1">Uncharacterized protein</fullName>
    </submittedName>
</protein>
<name>A0A645IGY3_9ZZZZ</name>
<comment type="caution">
    <text evidence="1">The sequence shown here is derived from an EMBL/GenBank/DDBJ whole genome shotgun (WGS) entry which is preliminary data.</text>
</comment>
<proteinExistence type="predicted"/>
<organism evidence="1">
    <name type="scientific">bioreactor metagenome</name>
    <dbReference type="NCBI Taxonomy" id="1076179"/>
    <lineage>
        <taxon>unclassified sequences</taxon>
        <taxon>metagenomes</taxon>
        <taxon>ecological metagenomes</taxon>
    </lineage>
</organism>
<evidence type="ECO:0000313" key="1">
    <source>
        <dbReference type="EMBL" id="MPN50246.1"/>
    </source>
</evidence>
<sequence>MNASQNSVAVFHDLAVVRSEVGLALGRVDDQRVDHREVFELELHRRGEACAPKAHKAAGTHCRNKRIVIVHLWRCD</sequence>
<dbReference type="AlphaFoldDB" id="A0A645IGY3"/>
<reference evidence="1" key="1">
    <citation type="submission" date="2019-08" db="EMBL/GenBank/DDBJ databases">
        <authorList>
            <person name="Kucharzyk K."/>
            <person name="Murdoch R.W."/>
            <person name="Higgins S."/>
            <person name="Loffler F."/>
        </authorList>
    </citation>
    <scope>NUCLEOTIDE SEQUENCE</scope>
</reference>
<gene>
    <name evidence="1" type="ORF">SDC9_197872</name>
</gene>
<dbReference type="EMBL" id="VSSQ01114250">
    <property type="protein sequence ID" value="MPN50246.1"/>
    <property type="molecule type" value="Genomic_DNA"/>
</dbReference>